<proteinExistence type="predicted"/>
<keyword evidence="2" id="KW-1185">Reference proteome</keyword>
<comment type="caution">
    <text evidence="1">The sequence shown here is derived from an EMBL/GenBank/DDBJ whole genome shotgun (WGS) entry which is preliminary data.</text>
</comment>
<dbReference type="Proteomes" id="UP001163603">
    <property type="component" value="Chromosome 4"/>
</dbReference>
<accession>A0ACC0YU24</accession>
<evidence type="ECO:0000313" key="1">
    <source>
        <dbReference type="EMBL" id="KAJ0042142.1"/>
    </source>
</evidence>
<gene>
    <name evidence="1" type="ORF">Pint_18012</name>
</gene>
<sequence>MVVSDFCLPKMYGEIDAQVHKSKVKDVLYQTYHEYVDDYQSQSPNIEQPTAMVPWDVVREGGLWRKDAFPSCCCVPLLFLGLSIGLVADKILKTILMFFEYGVLDFAGRFFEYGVLDFAGSSKRKSLVKDKGDLAVAVAQLL</sequence>
<name>A0ACC0YU24_9ROSI</name>
<protein>
    <submittedName>
        <fullName evidence="1">Uncharacterized protein</fullName>
    </submittedName>
</protein>
<reference evidence="2" key="1">
    <citation type="journal article" date="2023" name="G3 (Bethesda)">
        <title>Genome assembly and association tests identify interacting loci associated with vigor, precocity, and sex in interspecific pistachio rootstocks.</title>
        <authorList>
            <person name="Palmer W."/>
            <person name="Jacygrad E."/>
            <person name="Sagayaradj S."/>
            <person name="Cavanaugh K."/>
            <person name="Han R."/>
            <person name="Bertier L."/>
            <person name="Beede B."/>
            <person name="Kafkas S."/>
            <person name="Golino D."/>
            <person name="Preece J."/>
            <person name="Michelmore R."/>
        </authorList>
    </citation>
    <scope>NUCLEOTIDE SEQUENCE [LARGE SCALE GENOMIC DNA]</scope>
</reference>
<organism evidence="1 2">
    <name type="scientific">Pistacia integerrima</name>
    <dbReference type="NCBI Taxonomy" id="434235"/>
    <lineage>
        <taxon>Eukaryota</taxon>
        <taxon>Viridiplantae</taxon>
        <taxon>Streptophyta</taxon>
        <taxon>Embryophyta</taxon>
        <taxon>Tracheophyta</taxon>
        <taxon>Spermatophyta</taxon>
        <taxon>Magnoliopsida</taxon>
        <taxon>eudicotyledons</taxon>
        <taxon>Gunneridae</taxon>
        <taxon>Pentapetalae</taxon>
        <taxon>rosids</taxon>
        <taxon>malvids</taxon>
        <taxon>Sapindales</taxon>
        <taxon>Anacardiaceae</taxon>
        <taxon>Pistacia</taxon>
    </lineage>
</organism>
<evidence type="ECO:0000313" key="2">
    <source>
        <dbReference type="Proteomes" id="UP001163603"/>
    </source>
</evidence>
<dbReference type="EMBL" id="CM047739">
    <property type="protein sequence ID" value="KAJ0042142.1"/>
    <property type="molecule type" value="Genomic_DNA"/>
</dbReference>